<dbReference type="VEuPathDB" id="VectorBase:AFAF004895"/>
<keyword evidence="5" id="KW-0804">Transcription</keyword>
<protein>
    <recommendedName>
        <fullName evidence="11">TFIIS N-terminal domain-containing protein</fullName>
    </recommendedName>
</protein>
<dbReference type="InterPro" id="IPR017923">
    <property type="entry name" value="TFIIS_N"/>
</dbReference>
<dbReference type="EMBL" id="AXCN02001809">
    <property type="status" value="NOT_ANNOTATED_CDS"/>
    <property type="molecule type" value="Genomic_DNA"/>
</dbReference>
<evidence type="ECO:0000256" key="10">
    <source>
        <dbReference type="SAM" id="MobiDB-lite"/>
    </source>
</evidence>
<dbReference type="Pfam" id="PF08711">
    <property type="entry name" value="Med26"/>
    <property type="match status" value="1"/>
</dbReference>
<evidence type="ECO:0000256" key="5">
    <source>
        <dbReference type="ARBA" id="ARBA00023163"/>
    </source>
</evidence>
<dbReference type="PANTHER" id="PTHR46010:SF1">
    <property type="entry name" value="PROTEIN IWS1 HOMOLOG"/>
    <property type="match status" value="1"/>
</dbReference>
<comment type="subcellular location">
    <subcellularLocation>
        <location evidence="9">Nucleus</location>
    </subcellularLocation>
</comment>
<dbReference type="InterPro" id="IPR051037">
    <property type="entry name" value="RNAPII_TF_IWS1"/>
</dbReference>
<feature type="region of interest" description="Disordered" evidence="10">
    <location>
        <begin position="217"/>
        <end position="245"/>
    </location>
</feature>
<accession>A0A182Q816</accession>
<dbReference type="FunFam" id="1.20.930.10:FF:000001">
    <property type="entry name" value="IWS1, SUPT6H interacting protein"/>
    <property type="match status" value="1"/>
</dbReference>
<dbReference type="PANTHER" id="PTHR46010">
    <property type="entry name" value="PROTEIN IWS1 HOMOLOG"/>
    <property type="match status" value="1"/>
</dbReference>
<feature type="region of interest" description="Disordered" evidence="10">
    <location>
        <begin position="1"/>
        <end position="32"/>
    </location>
</feature>
<reference evidence="13" key="1">
    <citation type="submission" date="2014-01" db="EMBL/GenBank/DDBJ databases">
        <title>The Genome Sequence of Anopheles farauti FAR1 (V2).</title>
        <authorList>
            <consortium name="The Broad Institute Genomics Platform"/>
            <person name="Neafsey D.E."/>
            <person name="Besansky N."/>
            <person name="Howell P."/>
            <person name="Walton C."/>
            <person name="Young S.K."/>
            <person name="Zeng Q."/>
            <person name="Gargeya S."/>
            <person name="Fitzgerald M."/>
            <person name="Haas B."/>
            <person name="Abouelleil A."/>
            <person name="Allen A.W."/>
            <person name="Alvarado L."/>
            <person name="Arachchi H.M."/>
            <person name="Berlin A.M."/>
            <person name="Chapman S.B."/>
            <person name="Gainer-Dewar J."/>
            <person name="Goldberg J."/>
            <person name="Griggs A."/>
            <person name="Gujja S."/>
            <person name="Hansen M."/>
            <person name="Howarth C."/>
            <person name="Imamovic A."/>
            <person name="Ireland A."/>
            <person name="Larimer J."/>
            <person name="McCowan C."/>
            <person name="Murphy C."/>
            <person name="Pearson M."/>
            <person name="Poon T.W."/>
            <person name="Priest M."/>
            <person name="Roberts A."/>
            <person name="Saif S."/>
            <person name="Shea T."/>
            <person name="Sisk P."/>
            <person name="Sykes S."/>
            <person name="Wortman J."/>
            <person name="Nusbaum C."/>
            <person name="Birren B."/>
        </authorList>
    </citation>
    <scope>NUCLEOTIDE SEQUENCE [LARGE SCALE GENOMIC DNA]</scope>
    <source>
        <strain evidence="13">FAR1</strain>
    </source>
</reference>
<evidence type="ECO:0000256" key="3">
    <source>
        <dbReference type="ARBA" id="ARBA00022816"/>
    </source>
</evidence>
<evidence type="ECO:0000256" key="9">
    <source>
        <dbReference type="PROSITE-ProRule" id="PRU00649"/>
    </source>
</evidence>
<feature type="compositionally biased region" description="Basic and acidic residues" evidence="10">
    <location>
        <begin position="217"/>
        <end position="229"/>
    </location>
</feature>
<dbReference type="GO" id="GO:0008380">
    <property type="term" value="P:RNA splicing"/>
    <property type="evidence" value="ECO:0007669"/>
    <property type="project" value="UniProtKB-KW"/>
</dbReference>
<keyword evidence="3" id="KW-0509">mRNA transport</keyword>
<evidence type="ECO:0000256" key="4">
    <source>
        <dbReference type="ARBA" id="ARBA00023015"/>
    </source>
</evidence>
<feature type="compositionally biased region" description="Polar residues" evidence="10">
    <location>
        <begin position="230"/>
        <end position="243"/>
    </location>
</feature>
<feature type="domain" description="TFIIS N-terminal" evidence="11">
    <location>
        <begin position="130"/>
        <end position="208"/>
    </location>
</feature>
<sequence length="423" mass="47693">MATIGEEDDVIRGSSSAKDSKHVNLIDSDDDGSIEDSERAQFISDFDIMLARKKTDYQRTRKRKSIDLINYNNEMVAALLHQMHEAAEQDRLLNVEGKPATKKIALLKCAMSRLIKKDLREAFFEHNMLSVLADWLKPLPNMALPCVQIRESILKLLAGFPPIDNGYLKLSGIGKAVMYLYKHPSETKANRDRAGQLINVWSRQIFNLSTDYKTMTNEERQQRDLDQIPRNRQPSPESSSKASKVQKCLPFDDAIKGRAQPSDKVQIQRARVPMLSEKVYIVRPKSKINVDMNTVQKKKLNRYETYLRKFNNQKRKNSTERVVAADADRLIKATIRVASTIKDNGGTARPALSAVGTKCRPGVATEQPPKTRSCKTMPNVAGGNLPDADGILNSSSRPQLTMTRREFVFLDFQAGLQSHSFAD</sequence>
<proteinExistence type="inferred from homology"/>
<dbReference type="InterPro" id="IPR035441">
    <property type="entry name" value="TFIIS/LEDGF_dom_sf"/>
</dbReference>
<evidence type="ECO:0000256" key="1">
    <source>
        <dbReference type="ARBA" id="ARBA00022448"/>
    </source>
</evidence>
<keyword evidence="4" id="KW-0805">Transcription regulation</keyword>
<keyword evidence="13" id="KW-1185">Reference proteome</keyword>
<dbReference type="PROSITE" id="PS51319">
    <property type="entry name" value="TFIIS_N"/>
    <property type="match status" value="1"/>
</dbReference>
<keyword evidence="1" id="KW-0813">Transport</keyword>
<dbReference type="AlphaFoldDB" id="A0A182Q816"/>
<keyword evidence="6" id="KW-0508">mRNA splicing</keyword>
<dbReference type="GO" id="GO:0016973">
    <property type="term" value="P:poly(A)+ mRNA export from nucleus"/>
    <property type="evidence" value="ECO:0007669"/>
    <property type="project" value="TreeGrafter"/>
</dbReference>
<dbReference type="Proteomes" id="UP000075886">
    <property type="component" value="Unassembled WGS sequence"/>
</dbReference>
<dbReference type="STRING" id="69004.A0A182Q816"/>
<evidence type="ECO:0000313" key="12">
    <source>
        <dbReference type="EnsemblMetazoa" id="AFAF004895-PA"/>
    </source>
</evidence>
<evidence type="ECO:0000256" key="2">
    <source>
        <dbReference type="ARBA" id="ARBA00022664"/>
    </source>
</evidence>
<name>A0A182Q816_9DIPT</name>
<evidence type="ECO:0000259" key="11">
    <source>
        <dbReference type="PROSITE" id="PS51319"/>
    </source>
</evidence>
<dbReference type="GO" id="GO:0005634">
    <property type="term" value="C:nucleus"/>
    <property type="evidence" value="ECO:0007669"/>
    <property type="project" value="UniProtKB-SubCell"/>
</dbReference>
<keyword evidence="7 9" id="KW-0539">Nucleus</keyword>
<reference evidence="12" key="2">
    <citation type="submission" date="2020-05" db="UniProtKB">
        <authorList>
            <consortium name="EnsemblMetazoa"/>
        </authorList>
    </citation>
    <scope>IDENTIFICATION</scope>
    <source>
        <strain evidence="12">FAR1</strain>
    </source>
</reference>
<evidence type="ECO:0000256" key="8">
    <source>
        <dbReference type="ARBA" id="ARBA00037992"/>
    </source>
</evidence>
<keyword evidence="2" id="KW-0507">mRNA processing</keyword>
<evidence type="ECO:0000313" key="13">
    <source>
        <dbReference type="Proteomes" id="UP000075886"/>
    </source>
</evidence>
<dbReference type="Gene3D" id="1.20.930.10">
    <property type="entry name" value="Conserved domain common to transcription factors TFIIS, elongin A, CRSP70"/>
    <property type="match status" value="1"/>
</dbReference>
<dbReference type="GO" id="GO:0006397">
    <property type="term" value="P:mRNA processing"/>
    <property type="evidence" value="ECO:0007669"/>
    <property type="project" value="UniProtKB-KW"/>
</dbReference>
<evidence type="ECO:0000256" key="6">
    <source>
        <dbReference type="ARBA" id="ARBA00023187"/>
    </source>
</evidence>
<evidence type="ECO:0000256" key="7">
    <source>
        <dbReference type="ARBA" id="ARBA00023242"/>
    </source>
</evidence>
<comment type="similarity">
    <text evidence="8">Belongs to the IWS1 family.</text>
</comment>
<dbReference type="EnsemblMetazoa" id="AFAF004895-RA">
    <property type="protein sequence ID" value="AFAF004895-PA"/>
    <property type="gene ID" value="AFAF004895"/>
</dbReference>
<organism evidence="12 13">
    <name type="scientific">Anopheles farauti</name>
    <dbReference type="NCBI Taxonomy" id="69004"/>
    <lineage>
        <taxon>Eukaryota</taxon>
        <taxon>Metazoa</taxon>
        <taxon>Ecdysozoa</taxon>
        <taxon>Arthropoda</taxon>
        <taxon>Hexapoda</taxon>
        <taxon>Insecta</taxon>
        <taxon>Pterygota</taxon>
        <taxon>Neoptera</taxon>
        <taxon>Endopterygota</taxon>
        <taxon>Diptera</taxon>
        <taxon>Nematocera</taxon>
        <taxon>Culicoidea</taxon>
        <taxon>Culicidae</taxon>
        <taxon>Anophelinae</taxon>
        <taxon>Anopheles</taxon>
    </lineage>
</organism>